<dbReference type="InterPro" id="IPR035966">
    <property type="entry name" value="PKF_sf"/>
</dbReference>
<dbReference type="PANTHER" id="PTHR45770">
    <property type="entry name" value="ATP-DEPENDENT 6-PHOSPHOFRUCTOKINASE 1"/>
    <property type="match status" value="1"/>
</dbReference>
<evidence type="ECO:0000256" key="1">
    <source>
        <dbReference type="ARBA" id="ARBA00001946"/>
    </source>
</evidence>
<keyword evidence="9" id="KW-1185">Reference proteome</keyword>
<feature type="binding site" evidence="6">
    <location>
        <position position="109"/>
    </location>
    <ligand>
        <name>Mg(2+)</name>
        <dbReference type="ChEBI" id="CHEBI:18420"/>
        <note>catalytic</note>
    </ligand>
</feature>
<feature type="binding site" evidence="6">
    <location>
        <begin position="137"/>
        <end position="139"/>
    </location>
    <ligand>
        <name>substrate</name>
    </ligand>
</feature>
<dbReference type="EMBL" id="CP121687">
    <property type="protein sequence ID" value="WZL70958.1"/>
    <property type="molecule type" value="Genomic_DNA"/>
</dbReference>
<feature type="binding site" evidence="6">
    <location>
        <begin position="181"/>
        <end position="183"/>
    </location>
    <ligand>
        <name>substrate</name>
    </ligand>
</feature>
<dbReference type="InterPro" id="IPR050929">
    <property type="entry name" value="PFKA"/>
</dbReference>
<dbReference type="PIRSF" id="PIRSF036483">
    <property type="entry name" value="PFK_XF0274"/>
    <property type="match status" value="1"/>
</dbReference>
<organism evidence="8 9">
    <name type="scientific">Defluviitalea saccharophila</name>
    <dbReference type="NCBI Taxonomy" id="879970"/>
    <lineage>
        <taxon>Bacteria</taxon>
        <taxon>Bacillati</taxon>
        <taxon>Bacillota</taxon>
        <taxon>Clostridia</taxon>
        <taxon>Lachnospirales</taxon>
        <taxon>Defluviitaleaceae</taxon>
        <taxon>Defluviitalea</taxon>
    </lineage>
</organism>
<sequence length="412" mass="45465">MKLEGKVVVAQGGGPTAVINQSLVGVVLESRKFQQITKVYGAVNGVAGIINEDFVDLTQETTNNLEQVARTPSSALLSTRDKPDEKYCKEIFNVLKAHDVRYFFYIGGNDSADTVRIVNENAKKSDYEFRAIHIPKTIDNDLVLNDHTPGYGSAARFVAQAFMGANLDNRALPGIYIGVVMGRHAGFLTAAAALAQKYPDDGPHLIYLPERAFDLDRFLMDVKEVYNKYGRCVVAVSEGIQDENGTPIITKLKENIEKDAHGNVQLSGTGALGDLLADQVKTKLNISRVRSDTLGYLQRSFMGCVSDIDQYEAREVGEKAAQYAIWYNVDGSITIQRTGFYSVNYELRKLEEIAGKTKVMPDEFINAAGNNVTDAFKFYARPLVGSGFPAAHRIRAPKAPKILHNLRERACE</sequence>
<comment type="pathway">
    <text evidence="6">Carbohydrate degradation; glycolysis; D-glyceraldehyde 3-phosphate and glycerone phosphate from D-glucose: step 3/4.</text>
</comment>
<dbReference type="HAMAP" id="MF_01978">
    <property type="entry name" value="Phosphofructokinase_II_B2"/>
    <property type="match status" value="1"/>
</dbReference>
<dbReference type="InterPro" id="IPR022953">
    <property type="entry name" value="ATP_PFK"/>
</dbReference>
<comment type="activity regulation">
    <text evidence="6">Non-allosteric.</text>
</comment>
<evidence type="ECO:0000256" key="5">
    <source>
        <dbReference type="ARBA" id="ARBA00022842"/>
    </source>
</evidence>
<dbReference type="Gene3D" id="3.40.50.450">
    <property type="match status" value="1"/>
</dbReference>
<comment type="similarity">
    <text evidence="6">Belongs to the phosphofructokinase type A (PFKA) family. PPi-dependent PFK group II subfamily. Clade 'B2' sub-subfamily.</text>
</comment>
<dbReference type="NCBIfam" id="NF010675">
    <property type="entry name" value="PRK14072.1"/>
    <property type="match status" value="1"/>
</dbReference>
<comment type="function">
    <text evidence="6">Catalyzes the phosphorylation of D-fructose 6-phosphate, the first committing step of glycolysis. Uses inorganic phosphate (PPi) as phosphoryl donor instead of ATP like common ATP-dependent phosphofructokinases (ATP-PFKs), which renders the reaction reversible, and can thus function both in glycolysis and gluconeogenesis. Consistently, PPi-PFK can replace the enzymes of both the forward (ATP-PFK) and reverse (fructose-bisphosphatase (FBPase)) reactions.</text>
</comment>
<dbReference type="InterPro" id="IPR000023">
    <property type="entry name" value="Phosphofructokinase_dom"/>
</dbReference>
<comment type="subcellular location">
    <subcellularLocation>
        <location evidence="6">Cytoplasm</location>
    </subcellularLocation>
</comment>
<dbReference type="InterPro" id="IPR011404">
    <property type="entry name" value="PPi-PFK"/>
</dbReference>
<feature type="domain" description="Phosphofructokinase" evidence="7">
    <location>
        <begin position="6"/>
        <end position="322"/>
    </location>
</feature>
<dbReference type="Proteomes" id="UP001486565">
    <property type="component" value="Chromosome"/>
</dbReference>
<feature type="active site" description="Proton acceptor" evidence="6">
    <location>
        <position position="139"/>
    </location>
</feature>
<evidence type="ECO:0000256" key="2">
    <source>
        <dbReference type="ARBA" id="ARBA00022679"/>
    </source>
</evidence>
<evidence type="ECO:0000313" key="9">
    <source>
        <dbReference type="Proteomes" id="UP001486565"/>
    </source>
</evidence>
<keyword evidence="6" id="KW-0963">Cytoplasm</keyword>
<name>A0ABZ2YAC9_9FIRM</name>
<dbReference type="Pfam" id="PF00365">
    <property type="entry name" value="PFK"/>
    <property type="match status" value="1"/>
</dbReference>
<keyword evidence="5 6" id="KW-0460">Magnesium</keyword>
<keyword evidence="3 6" id="KW-0479">Metal-binding</keyword>
<dbReference type="EC" id="2.7.1.90" evidence="6"/>
<feature type="site" description="Important for catalytic activity and substrate specificity; stabilizes the transition state when the phosphoryl donor is PPi; prevents ATP from binding by mimicking the alpha-phosphate group of ATP" evidence="6">
    <location>
        <position position="110"/>
    </location>
</feature>
<dbReference type="Gene3D" id="3.40.50.460">
    <property type="entry name" value="Phosphofructokinase domain"/>
    <property type="match status" value="1"/>
</dbReference>
<comment type="subunit">
    <text evidence="6">Homodimer.</text>
</comment>
<comment type="cofactor">
    <cofactor evidence="1 6">
        <name>Mg(2+)</name>
        <dbReference type="ChEBI" id="CHEBI:18420"/>
    </cofactor>
</comment>
<evidence type="ECO:0000256" key="6">
    <source>
        <dbReference type="HAMAP-Rule" id="MF_01978"/>
    </source>
</evidence>
<feature type="binding site" evidence="6">
    <location>
        <begin position="296"/>
        <end position="299"/>
    </location>
    <ligand>
        <name>substrate</name>
    </ligand>
</feature>
<evidence type="ECO:0000256" key="3">
    <source>
        <dbReference type="ARBA" id="ARBA00022723"/>
    </source>
</evidence>
<evidence type="ECO:0000313" key="8">
    <source>
        <dbReference type="EMBL" id="WZL70958.1"/>
    </source>
</evidence>
<feature type="binding site" evidence="6">
    <location>
        <position position="238"/>
    </location>
    <ligand>
        <name>substrate</name>
    </ligand>
</feature>
<gene>
    <name evidence="6" type="primary">pfp</name>
    <name evidence="8" type="ORF">QBE51_05400</name>
</gene>
<evidence type="ECO:0000259" key="7">
    <source>
        <dbReference type="Pfam" id="PF00365"/>
    </source>
</evidence>
<comment type="catalytic activity">
    <reaction evidence="6">
        <text>beta-D-fructose 6-phosphate + diphosphate = beta-D-fructose 1,6-bisphosphate + phosphate + H(+)</text>
        <dbReference type="Rhea" id="RHEA:13613"/>
        <dbReference type="ChEBI" id="CHEBI:15378"/>
        <dbReference type="ChEBI" id="CHEBI:32966"/>
        <dbReference type="ChEBI" id="CHEBI:33019"/>
        <dbReference type="ChEBI" id="CHEBI:43474"/>
        <dbReference type="ChEBI" id="CHEBI:57634"/>
        <dbReference type="EC" id="2.7.1.90"/>
    </reaction>
</comment>
<accession>A0ABZ2YAC9</accession>
<proteinExistence type="inferred from homology"/>
<feature type="site" description="Important for catalytic activity; stabilizes the transition state when the phosphoryl donor is PPi" evidence="6">
    <location>
        <position position="136"/>
    </location>
</feature>
<dbReference type="RefSeq" id="WP_341877919.1">
    <property type="nucleotide sequence ID" value="NZ_CP121687.1"/>
</dbReference>
<feature type="binding site" evidence="6">
    <location>
        <position position="14"/>
    </location>
    <ligand>
        <name>diphosphate</name>
        <dbReference type="ChEBI" id="CHEBI:33019"/>
    </ligand>
</feature>
<protein>
    <recommendedName>
        <fullName evidence="6">Pyrophosphate--fructose 6-phosphate 1-phosphotransferase</fullName>
        <ecNumber evidence="6">2.7.1.90</ecNumber>
    </recommendedName>
    <alternativeName>
        <fullName evidence="6">6-phosphofructokinase, pyrophosphate dependent</fullName>
    </alternativeName>
    <alternativeName>
        <fullName evidence="6">PPi-dependent phosphofructokinase</fullName>
        <shortName evidence="6">PPi-PFK</shortName>
    </alternativeName>
    <alternativeName>
        <fullName evidence="6">Pyrophosphate-dependent 6-phosphofructose-1-kinase</fullName>
    </alternativeName>
</protein>
<keyword evidence="4 6" id="KW-0418">Kinase</keyword>
<evidence type="ECO:0000256" key="4">
    <source>
        <dbReference type="ARBA" id="ARBA00022777"/>
    </source>
</evidence>
<keyword evidence="2 6" id="KW-0808">Transferase</keyword>
<dbReference type="PRINTS" id="PR00476">
    <property type="entry name" value="PHFRCTKINASE"/>
</dbReference>
<keyword evidence="6" id="KW-0324">Glycolysis</keyword>
<reference evidence="8 9" key="1">
    <citation type="submission" date="2023-03" db="EMBL/GenBank/DDBJ databases">
        <title>Novel Species.</title>
        <authorList>
            <person name="Ma S."/>
        </authorList>
    </citation>
    <scope>NUCLEOTIDE SEQUENCE [LARGE SCALE GENOMIC DNA]</scope>
    <source>
        <strain evidence="8 9">LIND6LT2</strain>
    </source>
</reference>
<dbReference type="SUPFAM" id="SSF53784">
    <property type="entry name" value="Phosphofructokinase"/>
    <property type="match status" value="1"/>
</dbReference>